<accession>A0A0E9R4X5</accession>
<reference evidence="1" key="1">
    <citation type="submission" date="2014-11" db="EMBL/GenBank/DDBJ databases">
        <authorList>
            <person name="Amaro Gonzalez C."/>
        </authorList>
    </citation>
    <scope>NUCLEOTIDE SEQUENCE</scope>
</reference>
<proteinExistence type="predicted"/>
<name>A0A0E9R4X5_ANGAN</name>
<protein>
    <submittedName>
        <fullName evidence="1">Uncharacterized protein</fullName>
    </submittedName>
</protein>
<dbReference type="AlphaFoldDB" id="A0A0E9R4X5"/>
<dbReference type="EMBL" id="GBXM01084785">
    <property type="protein sequence ID" value="JAH23792.1"/>
    <property type="molecule type" value="Transcribed_RNA"/>
</dbReference>
<evidence type="ECO:0000313" key="1">
    <source>
        <dbReference type="EMBL" id="JAH23792.1"/>
    </source>
</evidence>
<organism evidence="1">
    <name type="scientific">Anguilla anguilla</name>
    <name type="common">European freshwater eel</name>
    <name type="synonym">Muraena anguilla</name>
    <dbReference type="NCBI Taxonomy" id="7936"/>
    <lineage>
        <taxon>Eukaryota</taxon>
        <taxon>Metazoa</taxon>
        <taxon>Chordata</taxon>
        <taxon>Craniata</taxon>
        <taxon>Vertebrata</taxon>
        <taxon>Euteleostomi</taxon>
        <taxon>Actinopterygii</taxon>
        <taxon>Neopterygii</taxon>
        <taxon>Teleostei</taxon>
        <taxon>Anguilliformes</taxon>
        <taxon>Anguillidae</taxon>
        <taxon>Anguilla</taxon>
    </lineage>
</organism>
<sequence>MCTCGGVVFLIITSVSSS</sequence>
<reference evidence="1" key="2">
    <citation type="journal article" date="2015" name="Fish Shellfish Immunol.">
        <title>Early steps in the European eel (Anguilla anguilla)-Vibrio vulnificus interaction in the gills: Role of the RtxA13 toxin.</title>
        <authorList>
            <person name="Callol A."/>
            <person name="Pajuelo D."/>
            <person name="Ebbesson L."/>
            <person name="Teles M."/>
            <person name="MacKenzie S."/>
            <person name="Amaro C."/>
        </authorList>
    </citation>
    <scope>NUCLEOTIDE SEQUENCE</scope>
</reference>